<dbReference type="Proteomes" id="UP001610335">
    <property type="component" value="Unassembled WGS sequence"/>
</dbReference>
<name>A0ABR4INE5_9EURO</name>
<organism evidence="1 2">
    <name type="scientific">Aspergillus cavernicola</name>
    <dbReference type="NCBI Taxonomy" id="176166"/>
    <lineage>
        <taxon>Eukaryota</taxon>
        <taxon>Fungi</taxon>
        <taxon>Dikarya</taxon>
        <taxon>Ascomycota</taxon>
        <taxon>Pezizomycotina</taxon>
        <taxon>Eurotiomycetes</taxon>
        <taxon>Eurotiomycetidae</taxon>
        <taxon>Eurotiales</taxon>
        <taxon>Aspergillaceae</taxon>
        <taxon>Aspergillus</taxon>
        <taxon>Aspergillus subgen. Nidulantes</taxon>
    </lineage>
</organism>
<evidence type="ECO:0000313" key="2">
    <source>
        <dbReference type="Proteomes" id="UP001610335"/>
    </source>
</evidence>
<accession>A0ABR4INE5</accession>
<comment type="caution">
    <text evidence="1">The sequence shown here is derived from an EMBL/GenBank/DDBJ whole genome shotgun (WGS) entry which is preliminary data.</text>
</comment>
<gene>
    <name evidence="1" type="ORF">BDW59DRAFT_143085</name>
</gene>
<keyword evidence="2" id="KW-1185">Reference proteome</keyword>
<proteinExistence type="predicted"/>
<dbReference type="EMBL" id="JBFXLS010000020">
    <property type="protein sequence ID" value="KAL2828417.1"/>
    <property type="molecule type" value="Genomic_DNA"/>
</dbReference>
<reference evidence="1 2" key="1">
    <citation type="submission" date="2024-07" db="EMBL/GenBank/DDBJ databases">
        <title>Section-level genome sequencing and comparative genomics of Aspergillus sections Usti and Cavernicolus.</title>
        <authorList>
            <consortium name="Lawrence Berkeley National Laboratory"/>
            <person name="Nybo J.L."/>
            <person name="Vesth T.C."/>
            <person name="Theobald S."/>
            <person name="Frisvad J.C."/>
            <person name="Larsen T.O."/>
            <person name="Kjaerboelling I."/>
            <person name="Rothschild-Mancinelli K."/>
            <person name="Lyhne E.K."/>
            <person name="Kogle M.E."/>
            <person name="Barry K."/>
            <person name="Clum A."/>
            <person name="Na H."/>
            <person name="Ledsgaard L."/>
            <person name="Lin J."/>
            <person name="Lipzen A."/>
            <person name="Kuo A."/>
            <person name="Riley R."/>
            <person name="Mondo S."/>
            <person name="LaButti K."/>
            <person name="Haridas S."/>
            <person name="Pangalinan J."/>
            <person name="Salamov A.A."/>
            <person name="Simmons B.A."/>
            <person name="Magnuson J.K."/>
            <person name="Chen J."/>
            <person name="Drula E."/>
            <person name="Henrissat B."/>
            <person name="Wiebenga A."/>
            <person name="Lubbers R.J."/>
            <person name="Gomes A.C."/>
            <person name="Makela M.R."/>
            <person name="Stajich J."/>
            <person name="Grigoriev I.V."/>
            <person name="Mortensen U.H."/>
            <person name="De vries R.P."/>
            <person name="Baker S.E."/>
            <person name="Andersen M.R."/>
        </authorList>
    </citation>
    <scope>NUCLEOTIDE SEQUENCE [LARGE SCALE GENOMIC DNA]</scope>
    <source>
        <strain evidence="1 2">CBS 600.67</strain>
    </source>
</reference>
<evidence type="ECO:0000313" key="1">
    <source>
        <dbReference type="EMBL" id="KAL2828417.1"/>
    </source>
</evidence>
<sequence>MARGTIFGSVVERWYKSSGLPCCERRFSGFPLISRVTAQIEDSSIPKLDFASFQHLLTHPCDDQSGKETLRLHLHNPVRMRLKHGPGFTLRSFFSRRFKRGRNGKLTKRCSSTSSNKIYHGSTIPAIKVVPLDKELEILGVLTDPRIPPASEYTPIDPSQNSRFIISPIIQSQVHEPKLEHQDLASHRRYDLPSPLLPPPPSLWLPPQRPLPVSDLEVRPARDDRPLSPAPSQMTFATPSSGVFPCGFEPYARDDFPVSDTLSEDQVLVLPSPPRVQEDGFRGGVRAI</sequence>
<protein>
    <submittedName>
        <fullName evidence="1">Uncharacterized protein</fullName>
    </submittedName>
</protein>